<keyword evidence="3" id="KW-1185">Reference proteome</keyword>
<feature type="region of interest" description="Disordered" evidence="1">
    <location>
        <begin position="1"/>
        <end position="74"/>
    </location>
</feature>
<evidence type="ECO:0000313" key="3">
    <source>
        <dbReference type="Proteomes" id="UP000585474"/>
    </source>
</evidence>
<protein>
    <submittedName>
        <fullName evidence="2">Uncharacterized protein</fullName>
    </submittedName>
</protein>
<dbReference type="OrthoDB" id="1752139at2759"/>
<organism evidence="2 3">
    <name type="scientific">Actinidia rufa</name>
    <dbReference type="NCBI Taxonomy" id="165716"/>
    <lineage>
        <taxon>Eukaryota</taxon>
        <taxon>Viridiplantae</taxon>
        <taxon>Streptophyta</taxon>
        <taxon>Embryophyta</taxon>
        <taxon>Tracheophyta</taxon>
        <taxon>Spermatophyta</taxon>
        <taxon>Magnoliopsida</taxon>
        <taxon>eudicotyledons</taxon>
        <taxon>Gunneridae</taxon>
        <taxon>Pentapetalae</taxon>
        <taxon>asterids</taxon>
        <taxon>Ericales</taxon>
        <taxon>Actinidiaceae</taxon>
        <taxon>Actinidia</taxon>
    </lineage>
</organism>
<dbReference type="AlphaFoldDB" id="A0A7J0EKI3"/>
<proteinExistence type="predicted"/>
<evidence type="ECO:0000313" key="2">
    <source>
        <dbReference type="EMBL" id="GFY86429.1"/>
    </source>
</evidence>
<evidence type="ECO:0000256" key="1">
    <source>
        <dbReference type="SAM" id="MobiDB-lite"/>
    </source>
</evidence>
<sequence>MNPKVAHSAGHGHSTRSWRYQSLSLHSRQGRSHVLESQSSSRTVDIDGEKTRIRGRSPRHDNRAPKRRDKSTIQKIKDLNAQINAINPGANASVTIEVLVRQTEPPFTYRVMKVKMSSRFNLPFQLEVYEGKTDPMDHLDSYKNLMSL</sequence>
<dbReference type="Proteomes" id="UP000585474">
    <property type="component" value="Unassembled WGS sequence"/>
</dbReference>
<dbReference type="EMBL" id="BJWL01000005">
    <property type="protein sequence ID" value="GFY86429.1"/>
    <property type="molecule type" value="Genomic_DNA"/>
</dbReference>
<feature type="compositionally biased region" description="Basic and acidic residues" evidence="1">
    <location>
        <begin position="44"/>
        <end position="74"/>
    </location>
</feature>
<feature type="compositionally biased region" description="Polar residues" evidence="1">
    <location>
        <begin position="15"/>
        <end position="27"/>
    </location>
</feature>
<reference evidence="2 3" key="1">
    <citation type="submission" date="2019-07" db="EMBL/GenBank/DDBJ databases">
        <title>De Novo Assembly of kiwifruit Actinidia rufa.</title>
        <authorList>
            <person name="Sugita-Konishi S."/>
            <person name="Sato K."/>
            <person name="Mori E."/>
            <person name="Abe Y."/>
            <person name="Kisaki G."/>
            <person name="Hamano K."/>
            <person name="Suezawa K."/>
            <person name="Otani M."/>
            <person name="Fukuda T."/>
            <person name="Manabe T."/>
            <person name="Gomi K."/>
            <person name="Tabuchi M."/>
            <person name="Akimitsu K."/>
            <person name="Kataoka I."/>
        </authorList>
    </citation>
    <scope>NUCLEOTIDE SEQUENCE [LARGE SCALE GENOMIC DNA]</scope>
    <source>
        <strain evidence="3">cv. Fuchu</strain>
    </source>
</reference>
<gene>
    <name evidence="2" type="ORF">Acr_05g0000680</name>
</gene>
<comment type="caution">
    <text evidence="2">The sequence shown here is derived from an EMBL/GenBank/DDBJ whole genome shotgun (WGS) entry which is preliminary data.</text>
</comment>
<accession>A0A7J0EKI3</accession>
<name>A0A7J0EKI3_9ERIC</name>